<dbReference type="GO" id="GO:0008206">
    <property type="term" value="P:bile acid metabolic process"/>
    <property type="evidence" value="ECO:0007669"/>
    <property type="project" value="UniProtKB-ARBA"/>
</dbReference>
<keyword evidence="2" id="KW-0560">Oxidoreductase</keyword>
<evidence type="ECO:0000313" key="5">
    <source>
        <dbReference type="EMBL" id="RLL13506.1"/>
    </source>
</evidence>
<evidence type="ECO:0000256" key="2">
    <source>
        <dbReference type="ARBA" id="ARBA00023002"/>
    </source>
</evidence>
<dbReference type="InterPro" id="IPR057326">
    <property type="entry name" value="KR_dom"/>
</dbReference>
<dbReference type="SMART" id="SM00822">
    <property type="entry name" value="PKS_KR"/>
    <property type="match status" value="1"/>
</dbReference>
<accession>A0A498CR99</accession>
<proteinExistence type="inferred from homology"/>
<dbReference type="InterPro" id="IPR036291">
    <property type="entry name" value="NAD(P)-bd_dom_sf"/>
</dbReference>
<dbReference type="Pfam" id="PF13561">
    <property type="entry name" value="adh_short_C2"/>
    <property type="match status" value="1"/>
</dbReference>
<dbReference type="FunFam" id="3.40.50.720:FF:000084">
    <property type="entry name" value="Short-chain dehydrogenase reductase"/>
    <property type="match status" value="1"/>
</dbReference>
<dbReference type="InterPro" id="IPR050259">
    <property type="entry name" value="SDR"/>
</dbReference>
<dbReference type="AlphaFoldDB" id="A0A498CR99"/>
<reference evidence="5 6" key="1">
    <citation type="submission" date="2018-10" db="EMBL/GenBank/DDBJ databases">
        <title>Anaerotruncus faecis sp. nov., isolated from human feces.</title>
        <authorList>
            <person name="Wang Y.-J."/>
        </authorList>
    </citation>
    <scope>NUCLEOTIDE SEQUENCE [LARGE SCALE GENOMIC DNA]</scope>
    <source>
        <strain evidence="5 6">22A2-44</strain>
    </source>
</reference>
<comment type="similarity">
    <text evidence="1">Belongs to the short-chain dehydrogenases/reductases (SDR) family.</text>
</comment>
<gene>
    <name evidence="5" type="ORF">D4A47_03275</name>
</gene>
<keyword evidence="3" id="KW-0753">Steroid metabolism</keyword>
<dbReference type="PRINTS" id="PR00081">
    <property type="entry name" value="GDHRDH"/>
</dbReference>
<dbReference type="Proteomes" id="UP000276301">
    <property type="component" value="Unassembled WGS sequence"/>
</dbReference>
<evidence type="ECO:0000256" key="3">
    <source>
        <dbReference type="ARBA" id="ARBA00023221"/>
    </source>
</evidence>
<dbReference type="PRINTS" id="PR00080">
    <property type="entry name" value="SDRFAMILY"/>
</dbReference>
<dbReference type="PANTHER" id="PTHR42879">
    <property type="entry name" value="3-OXOACYL-(ACYL-CARRIER-PROTEIN) REDUCTASE"/>
    <property type="match status" value="1"/>
</dbReference>
<keyword evidence="3" id="KW-0443">Lipid metabolism</keyword>
<protein>
    <submittedName>
        <fullName evidence="5">SDR family oxidoreductase</fullName>
    </submittedName>
</protein>
<dbReference type="PANTHER" id="PTHR42879:SF2">
    <property type="entry name" value="3-OXOACYL-[ACYL-CARRIER-PROTEIN] REDUCTASE FABG"/>
    <property type="match status" value="1"/>
</dbReference>
<dbReference type="GO" id="GO:0016491">
    <property type="term" value="F:oxidoreductase activity"/>
    <property type="evidence" value="ECO:0007669"/>
    <property type="project" value="UniProtKB-KW"/>
</dbReference>
<dbReference type="EMBL" id="RCHT01000003">
    <property type="protein sequence ID" value="RLL13506.1"/>
    <property type="molecule type" value="Genomic_DNA"/>
</dbReference>
<feature type="domain" description="Ketoreductase" evidence="4">
    <location>
        <begin position="6"/>
        <end position="197"/>
    </location>
</feature>
<comment type="caution">
    <text evidence="5">The sequence shown here is derived from an EMBL/GenBank/DDBJ whole genome shotgun (WGS) entry which is preliminary data.</text>
</comment>
<name>A0A498CR99_9FIRM</name>
<dbReference type="InterPro" id="IPR002347">
    <property type="entry name" value="SDR_fam"/>
</dbReference>
<dbReference type="PROSITE" id="PS00061">
    <property type="entry name" value="ADH_SHORT"/>
    <property type="match status" value="1"/>
</dbReference>
<sequence>MKMQGKTVIVTGGGRGIGFGIATAFAKEGANIAITNLNEQGLEEAKEALEGYGAQVLTVVADGADERAVASAVKQTADRFGGVDVVVNNAQASKSGVLLVDHTTADFELALHSGLYAAFYYMRAAFPYLKRAKGLVINLASGAGLSGKSGQSSYAAAKEGIRGLSRVAATEWGEFGVRVNVVCPLVMTQALEQWSRDYPQLYRDTIKHIPLQRFGDAEKDIGRLCVFLASEDASYITGQTIEIQGGTDLRP</sequence>
<organism evidence="5 6">
    <name type="scientific">Anaerotruncus massiliensis</name>
    <name type="common">ex Liu et al. 2021</name>
    <dbReference type="NCBI Taxonomy" id="2321404"/>
    <lineage>
        <taxon>Bacteria</taxon>
        <taxon>Bacillati</taxon>
        <taxon>Bacillota</taxon>
        <taxon>Clostridia</taxon>
        <taxon>Eubacteriales</taxon>
        <taxon>Oscillospiraceae</taxon>
        <taxon>Anaerotruncus</taxon>
    </lineage>
</organism>
<evidence type="ECO:0000313" key="6">
    <source>
        <dbReference type="Proteomes" id="UP000276301"/>
    </source>
</evidence>
<dbReference type="CDD" id="cd05233">
    <property type="entry name" value="SDR_c"/>
    <property type="match status" value="1"/>
</dbReference>
<keyword evidence="6" id="KW-1185">Reference proteome</keyword>
<dbReference type="RefSeq" id="WP_121586139.1">
    <property type="nucleotide sequence ID" value="NZ_RCHT01000003.1"/>
</dbReference>
<dbReference type="InterPro" id="IPR020904">
    <property type="entry name" value="Sc_DH/Rdtase_CS"/>
</dbReference>
<dbReference type="Gene3D" id="3.40.50.720">
    <property type="entry name" value="NAD(P)-binding Rossmann-like Domain"/>
    <property type="match status" value="1"/>
</dbReference>
<evidence type="ECO:0000259" key="4">
    <source>
        <dbReference type="SMART" id="SM00822"/>
    </source>
</evidence>
<dbReference type="SUPFAM" id="SSF51735">
    <property type="entry name" value="NAD(P)-binding Rossmann-fold domains"/>
    <property type="match status" value="1"/>
</dbReference>
<evidence type="ECO:0000256" key="1">
    <source>
        <dbReference type="ARBA" id="ARBA00006484"/>
    </source>
</evidence>